<feature type="transmembrane region" description="Helical" evidence="5">
    <location>
        <begin position="369"/>
        <end position="384"/>
    </location>
</feature>
<gene>
    <name evidence="9" type="ordered locus">CFU_3796</name>
</gene>
<keyword evidence="10" id="KW-1185">Reference proteome</keyword>
<proteinExistence type="predicted"/>
<feature type="transmembrane region" description="Helical" evidence="5">
    <location>
        <begin position="332"/>
        <end position="357"/>
    </location>
</feature>
<dbReference type="Pfam" id="PF15864">
    <property type="entry name" value="PglL_A"/>
    <property type="match status" value="1"/>
</dbReference>
<dbReference type="AlphaFoldDB" id="G0AFX0"/>
<evidence type="ECO:0000256" key="5">
    <source>
        <dbReference type="SAM" id="Phobius"/>
    </source>
</evidence>
<feature type="transmembrane region" description="Helical" evidence="5">
    <location>
        <begin position="38"/>
        <end position="55"/>
    </location>
</feature>
<keyword evidence="2 5" id="KW-0812">Transmembrane</keyword>
<feature type="domain" description="Protein glycosylation ligase" evidence="8">
    <location>
        <begin position="166"/>
        <end position="190"/>
    </location>
</feature>
<dbReference type="GO" id="GO:0016874">
    <property type="term" value="F:ligase activity"/>
    <property type="evidence" value="ECO:0007669"/>
    <property type="project" value="UniProtKB-KW"/>
</dbReference>
<keyword evidence="3 5" id="KW-1133">Transmembrane helix</keyword>
<dbReference type="STRING" id="1005048.CFU_3796"/>
<reference evidence="9 10" key="1">
    <citation type="journal article" date="2004" name="Environ. Microbiol.">
        <title>Phylogeny-function analysis of (meta)genomic libraries: screening for expression of ribosomal RNA genes by large-insert library fluorescent in situ hybridization (LIL-FISH).</title>
        <authorList>
            <person name="Leveau J.H."/>
            <person name="Gerards S."/>
            <person name="de Boer W."/>
            <person name="van Veen J.A."/>
        </authorList>
    </citation>
    <scope>NUCLEOTIDE SEQUENCE [LARGE SCALE GENOMIC DNA]</scope>
    <source>
        <strain evidence="9 10">Ter331</strain>
    </source>
</reference>
<reference evidence="9 10" key="2">
    <citation type="journal article" date="2006" name="J. Microbiol. Methods">
        <title>Genomic flank-sequencing of plasposon insertion sites for rapid identification of functional genes.</title>
        <authorList>
            <person name="Leveau J.H."/>
            <person name="Gerards S."/>
            <person name="Fritsche K."/>
            <person name="Zondag G."/>
            <person name="van Veen J.A."/>
        </authorList>
    </citation>
    <scope>NUCLEOTIDE SEQUENCE [LARGE SCALE GENOMIC DNA]</scope>
    <source>
        <strain evidence="9 10">Ter331</strain>
    </source>
</reference>
<evidence type="ECO:0000313" key="9">
    <source>
        <dbReference type="EMBL" id="AEK63620.1"/>
    </source>
</evidence>
<evidence type="ECO:0000313" key="10">
    <source>
        <dbReference type="Proteomes" id="UP000008392"/>
    </source>
</evidence>
<keyword evidence="4 5" id="KW-0472">Membrane</keyword>
<reference evidence="9 10" key="4">
    <citation type="journal article" date="2010" name="Environ. Microbiol.">
        <title>The bacterial genus Collimonas: mycophagy, weathering and other adaptive solutions to life in oligotrophic soil environments.</title>
        <authorList>
            <person name="Leveau J.H."/>
            <person name="Uroz S."/>
            <person name="de Boer W."/>
        </authorList>
    </citation>
    <scope>NUCLEOTIDE SEQUENCE [LARGE SCALE GENOMIC DNA]</scope>
    <source>
        <strain evidence="9 10">Ter331</strain>
    </source>
</reference>
<reference evidence="9 10" key="3">
    <citation type="journal article" date="2008" name="FEMS Microbiol. Ecol.">
        <title>Identification and characterization of genes underlying chitinolysis in Collimonas fungivorans Ter331.</title>
        <authorList>
            <person name="Fritsche K."/>
            <person name="de Boer W."/>
            <person name="Gerards S."/>
            <person name="van den Berg M."/>
            <person name="van Veen J.A."/>
            <person name="Leveau J.H."/>
        </authorList>
    </citation>
    <scope>NUCLEOTIDE SEQUENCE [LARGE SCALE GENOMIC DNA]</scope>
    <source>
        <strain evidence="9 10">Ter331</strain>
    </source>
</reference>
<name>G0AFX0_COLFT</name>
<protein>
    <submittedName>
        <fullName evidence="9">Lipid A core-O-antigen ligase-like protein</fullName>
    </submittedName>
</protein>
<evidence type="ECO:0000256" key="1">
    <source>
        <dbReference type="ARBA" id="ARBA00004141"/>
    </source>
</evidence>
<dbReference type="PANTHER" id="PTHR37422:SF23">
    <property type="entry name" value="TEICHURONIC ACID BIOSYNTHESIS PROTEIN TUAE"/>
    <property type="match status" value="1"/>
</dbReference>
<dbReference type="InterPro" id="IPR021797">
    <property type="entry name" value="Wzy_C_2"/>
</dbReference>
<evidence type="ECO:0000256" key="3">
    <source>
        <dbReference type="ARBA" id="ARBA00022989"/>
    </source>
</evidence>
<organism evidence="9 10">
    <name type="scientific">Collimonas fungivorans (strain Ter331)</name>
    <dbReference type="NCBI Taxonomy" id="1005048"/>
    <lineage>
        <taxon>Bacteria</taxon>
        <taxon>Pseudomonadati</taxon>
        <taxon>Pseudomonadota</taxon>
        <taxon>Betaproteobacteria</taxon>
        <taxon>Burkholderiales</taxon>
        <taxon>Oxalobacteraceae</taxon>
        <taxon>Collimonas</taxon>
    </lineage>
</organism>
<dbReference type="InterPro" id="IPR031726">
    <property type="entry name" value="PglL_A"/>
</dbReference>
<dbReference type="InterPro" id="IPR007016">
    <property type="entry name" value="O-antigen_ligase-rel_domated"/>
</dbReference>
<feature type="transmembrane region" description="Helical" evidence="5">
    <location>
        <begin position="123"/>
        <end position="145"/>
    </location>
</feature>
<dbReference type="PANTHER" id="PTHR37422">
    <property type="entry name" value="TEICHURONIC ACID BIOSYNTHESIS PROTEIN TUAE"/>
    <property type="match status" value="1"/>
</dbReference>
<dbReference type="EMBL" id="CP002745">
    <property type="protein sequence ID" value="AEK63620.1"/>
    <property type="molecule type" value="Genomic_DNA"/>
</dbReference>
<comment type="subcellular location">
    <subcellularLocation>
        <location evidence="1">Membrane</location>
        <topology evidence="1">Multi-pass membrane protein</topology>
    </subcellularLocation>
</comment>
<dbReference type="Pfam" id="PF04932">
    <property type="entry name" value="Wzy_C"/>
    <property type="match status" value="1"/>
</dbReference>
<evidence type="ECO:0000259" key="7">
    <source>
        <dbReference type="Pfam" id="PF11846"/>
    </source>
</evidence>
<dbReference type="KEGG" id="cfu:CFU_3796"/>
<evidence type="ECO:0000259" key="8">
    <source>
        <dbReference type="Pfam" id="PF15864"/>
    </source>
</evidence>
<evidence type="ECO:0000256" key="2">
    <source>
        <dbReference type="ARBA" id="ARBA00022692"/>
    </source>
</evidence>
<accession>G0AFX0</accession>
<sequence length="579" mass="64856">MKRIDTSVAIFVLLGLACSMPFIQPFHGAPISSLFAEWQSFLWLWAALIVACFHGDGPRQAAIIPMISIAGSLLLAFAAMQMLVWPPEYLQQLLLPICYFVSLCAVVQLGYWLRQRHLVERCLAWLGFFLAFGAAYTVVAQFMQLLWPDFSHMPFLMARLPRHDLYGNIGQASHAATYLAIGWAAAHYLLSRGSLQLKAYLPFVFFLFAGIILTGQRSGFIYVVCLSILFWRFPMNGKAAPGSSRRSVWLCAIPFVYLLQGYLMRTALHWPVMDITSAARGLNSSWNAHLKLLQVGWSVFLEAPWFGVGWGRLGSYEFLRADILPVNHVHNIVLQLLAETGIFFTAALLSVIVLWLLRLLKFPASPEKLFVLGVVIVLSLDSLADSPLWYAYFLLPLGVFAGMFETKAVRLKFPSRLTEVLVKAMGLVAAGILFYAFFEAIYVTDLYGRRSTAIYSRSLHAAELKEIAQMPSRIFLEPYTDYIDSTGRVLGTDNLSENMALNQRLLNTSVNSVVITRQSIYQALAGNEAEAKVTFLRMQKTFPDQAPEMLDMVKLAASHANNENLAGFSKWVTEAALKK</sequence>
<dbReference type="PROSITE" id="PS51257">
    <property type="entry name" value="PROKAR_LIPOPROTEIN"/>
    <property type="match status" value="1"/>
</dbReference>
<dbReference type="eggNOG" id="COG3307">
    <property type="taxonomic scope" value="Bacteria"/>
</dbReference>
<feature type="domain" description="Virulence factor membrane-bound polymerase C-terminal" evidence="7">
    <location>
        <begin position="370"/>
        <end position="549"/>
    </location>
</feature>
<feature type="transmembrane region" description="Helical" evidence="5">
    <location>
        <begin position="62"/>
        <end position="83"/>
    </location>
</feature>
<feature type="transmembrane region" description="Helical" evidence="5">
    <location>
        <begin position="420"/>
        <end position="438"/>
    </location>
</feature>
<dbReference type="Pfam" id="PF11846">
    <property type="entry name" value="Wzy_C_2"/>
    <property type="match status" value="1"/>
</dbReference>
<dbReference type="InterPro" id="IPR051533">
    <property type="entry name" value="WaaL-like"/>
</dbReference>
<evidence type="ECO:0000256" key="4">
    <source>
        <dbReference type="ARBA" id="ARBA00023136"/>
    </source>
</evidence>
<evidence type="ECO:0000259" key="6">
    <source>
        <dbReference type="Pfam" id="PF04932"/>
    </source>
</evidence>
<feature type="domain" description="O-antigen ligase-related" evidence="6">
    <location>
        <begin position="203"/>
        <end position="346"/>
    </location>
</feature>
<dbReference type="Proteomes" id="UP000008392">
    <property type="component" value="Chromosome"/>
</dbReference>
<feature type="transmembrane region" description="Helical" evidence="5">
    <location>
        <begin position="247"/>
        <end position="264"/>
    </location>
</feature>
<keyword evidence="9" id="KW-0436">Ligase</keyword>
<reference evidence="9 10" key="5">
    <citation type="journal article" date="2011" name="ISME J.">
        <title>Dual transcriptional profiling of a bacterial/fungal confrontation: Collimonas fungivorans versus Aspergillus niger.</title>
        <authorList>
            <person name="Mela F."/>
            <person name="Fritsche K."/>
            <person name="de Boer W."/>
            <person name="van Veen J.A."/>
            <person name="de Graaff L.H."/>
            <person name="van den Berg M."/>
            <person name="Leveau J.H."/>
        </authorList>
    </citation>
    <scope>NUCLEOTIDE SEQUENCE [LARGE SCALE GENOMIC DNA]</scope>
    <source>
        <strain evidence="9 10">Ter331</strain>
    </source>
</reference>
<dbReference type="GO" id="GO:0016020">
    <property type="term" value="C:membrane"/>
    <property type="evidence" value="ECO:0007669"/>
    <property type="project" value="UniProtKB-SubCell"/>
</dbReference>
<feature type="transmembrane region" description="Helical" evidence="5">
    <location>
        <begin position="89"/>
        <end position="111"/>
    </location>
</feature>
<dbReference type="HOGENOM" id="CLU_031791_1_0_4"/>
<reference evidence="10" key="6">
    <citation type="submission" date="2011-05" db="EMBL/GenBank/DDBJ databases">
        <title>Complete sequence of Collimonas fungivorans Ter331.</title>
        <authorList>
            <person name="Leveau J.H."/>
        </authorList>
    </citation>
    <scope>NUCLEOTIDE SEQUENCE [LARGE SCALE GENOMIC DNA]</scope>
    <source>
        <strain evidence="10">Ter331</strain>
    </source>
</reference>